<dbReference type="EMBL" id="SNYR01000001">
    <property type="protein sequence ID" value="TDQ66589.1"/>
    <property type="molecule type" value="Genomic_DNA"/>
</dbReference>
<dbReference type="Proteomes" id="UP000295391">
    <property type="component" value="Unassembled WGS sequence"/>
</dbReference>
<keyword evidence="2" id="KW-1185">Reference proteome</keyword>
<organism evidence="1 2">
    <name type="scientific">Maritalea mobilis</name>
    <dbReference type="NCBI Taxonomy" id="483324"/>
    <lineage>
        <taxon>Bacteria</taxon>
        <taxon>Pseudomonadati</taxon>
        <taxon>Pseudomonadota</taxon>
        <taxon>Alphaproteobacteria</taxon>
        <taxon>Hyphomicrobiales</taxon>
        <taxon>Devosiaceae</taxon>
        <taxon>Maritalea</taxon>
    </lineage>
</organism>
<proteinExistence type="predicted"/>
<evidence type="ECO:0008006" key="3">
    <source>
        <dbReference type="Google" id="ProtNLM"/>
    </source>
</evidence>
<protein>
    <recommendedName>
        <fullName evidence="3">DUF4440 domain-containing protein</fullName>
    </recommendedName>
</protein>
<accession>A0A4R6VRF2</accession>
<evidence type="ECO:0000313" key="2">
    <source>
        <dbReference type="Proteomes" id="UP000295391"/>
    </source>
</evidence>
<gene>
    <name evidence="1" type="ORF">ATL17_0591</name>
</gene>
<evidence type="ECO:0000313" key="1">
    <source>
        <dbReference type="EMBL" id="TDQ66589.1"/>
    </source>
</evidence>
<name>A0A4R6VRF2_9HYPH</name>
<reference evidence="1 2" key="1">
    <citation type="submission" date="2019-03" db="EMBL/GenBank/DDBJ databases">
        <title>Genomic Encyclopedia of Type Strains, Phase III (KMG-III): the genomes of soil and plant-associated and newly described type strains.</title>
        <authorList>
            <person name="Whitman W."/>
        </authorList>
    </citation>
    <scope>NUCLEOTIDE SEQUENCE [LARGE SCALE GENOMIC DNA]</scope>
    <source>
        <strain evidence="1 2">CGMCC 1.7002</strain>
    </source>
</reference>
<sequence>MDAANLVWSREQEVLATAKAYDDAAFAADFVSFDPEGNQLTGEQFASQMHSTGLLVKKARLMWCEQGLQDSYCIAFRVPETNGQMTTHLSLWRMIDKEWRKQFHIFVEGEDSLEKSQSIT</sequence>
<dbReference type="AlphaFoldDB" id="A0A4R6VRF2"/>
<dbReference type="RefSeq" id="WP_166638871.1">
    <property type="nucleotide sequence ID" value="NZ_SNYR01000001.1"/>
</dbReference>
<comment type="caution">
    <text evidence="1">The sequence shown here is derived from an EMBL/GenBank/DDBJ whole genome shotgun (WGS) entry which is preliminary data.</text>
</comment>